<comment type="caution">
    <text evidence="1">The sequence shown here is derived from an EMBL/GenBank/DDBJ whole genome shotgun (WGS) entry which is preliminary data.</text>
</comment>
<reference evidence="1 2" key="1">
    <citation type="submission" date="2019-01" db="EMBL/GenBank/DDBJ databases">
        <title>Sphingomonas mucosissima sp. nov. and Sphingomonas desiccabilis sp. nov., from biological soil crusts in the Colorado Plateau, USA.</title>
        <authorList>
            <person name="Zhu D."/>
        </authorList>
    </citation>
    <scope>NUCLEOTIDE SEQUENCE [LARGE SCALE GENOMIC DNA]</scope>
    <source>
        <strain evidence="1 2">CP1D</strain>
    </source>
</reference>
<evidence type="ECO:0000313" key="2">
    <source>
        <dbReference type="Proteomes" id="UP000292347"/>
    </source>
</evidence>
<accession>A0A4Q2J165</accession>
<protein>
    <submittedName>
        <fullName evidence="1">Helix-turn-helix domain-containing protein</fullName>
    </submittedName>
</protein>
<gene>
    <name evidence="1" type="ORF">EO081_07550</name>
</gene>
<proteinExistence type="predicted"/>
<dbReference type="EMBL" id="SDPT01000001">
    <property type="protein sequence ID" value="RXZ35463.1"/>
    <property type="molecule type" value="Genomic_DNA"/>
</dbReference>
<dbReference type="Proteomes" id="UP000292347">
    <property type="component" value="Unassembled WGS sequence"/>
</dbReference>
<evidence type="ECO:0000313" key="1">
    <source>
        <dbReference type="EMBL" id="RXZ35463.1"/>
    </source>
</evidence>
<keyword evidence="2" id="KW-1185">Reference proteome</keyword>
<sequence length="199" mass="20273">MDAKNSAGAARAASAGKNGCALDTTSAKVLAAITKAAEAGEQCPTNQALTELIGAKTESGGASAIARLRRLGRITIQRDGAGRVVTVVATGKSTASRAVTESSPTVTGPWSAEEDAVLERELAAGKGPVEIAKLLGRAKSSVWHRANPTRRAARAAEANPAQAAPTIAAQAMCHNCGSRIAPDVTFACWACRDLRKAAA</sequence>
<dbReference type="RefSeq" id="WP_129341232.1">
    <property type="nucleotide sequence ID" value="NZ_JACIDD010000001.1"/>
</dbReference>
<dbReference type="AlphaFoldDB" id="A0A4Q2J165"/>
<name>A0A4Q2J165_9SPHN</name>
<organism evidence="1 2">
    <name type="scientific">Sphingomonas desiccabilis</name>
    <dbReference type="NCBI Taxonomy" id="429134"/>
    <lineage>
        <taxon>Bacteria</taxon>
        <taxon>Pseudomonadati</taxon>
        <taxon>Pseudomonadota</taxon>
        <taxon>Alphaproteobacteria</taxon>
        <taxon>Sphingomonadales</taxon>
        <taxon>Sphingomonadaceae</taxon>
        <taxon>Sphingomonas</taxon>
    </lineage>
</organism>